<evidence type="ECO:0000256" key="1">
    <source>
        <dbReference type="SAM" id="MobiDB-lite"/>
    </source>
</evidence>
<dbReference type="Proteomes" id="UP000472277">
    <property type="component" value="Chromosome 37"/>
</dbReference>
<dbReference type="InParanoid" id="A0A674BB07"/>
<dbReference type="FunCoup" id="A0A674BB07">
    <property type="interactions" value="61"/>
</dbReference>
<dbReference type="AlphaFoldDB" id="A0A674BB07"/>
<reference evidence="3" key="2">
    <citation type="submission" date="2025-09" db="UniProtKB">
        <authorList>
            <consortium name="Ensembl"/>
        </authorList>
    </citation>
    <scope>IDENTIFICATION</scope>
</reference>
<evidence type="ECO:0000256" key="2">
    <source>
        <dbReference type="SAM" id="SignalP"/>
    </source>
</evidence>
<feature type="signal peptide" evidence="2">
    <location>
        <begin position="1"/>
        <end position="18"/>
    </location>
</feature>
<proteinExistence type="predicted"/>
<feature type="chain" id="PRO_5025589596" evidence="2">
    <location>
        <begin position="19"/>
        <end position="517"/>
    </location>
</feature>
<dbReference type="PANTHER" id="PTHR21472">
    <property type="entry name" value="ENDONUCLEASE DOMAIN-CONTAINING 1 PROTEIN ENDOD1"/>
    <property type="match status" value="1"/>
</dbReference>
<protein>
    <submittedName>
        <fullName evidence="3">Uncharacterized LOC115176490</fullName>
    </submittedName>
</protein>
<reference evidence="3" key="1">
    <citation type="submission" date="2025-08" db="UniProtKB">
        <authorList>
            <consortium name="Ensembl"/>
        </authorList>
    </citation>
    <scope>IDENTIFICATION</scope>
</reference>
<dbReference type="PANTHER" id="PTHR21472:SF23">
    <property type="entry name" value="INO80 COMPLEX SUBUNIT E"/>
    <property type="match status" value="1"/>
</dbReference>
<keyword evidence="2" id="KW-0732">Signal</keyword>
<accession>A0A674BB07</accession>
<feature type="region of interest" description="Disordered" evidence="1">
    <location>
        <begin position="112"/>
        <end position="131"/>
    </location>
</feature>
<name>A0A674BB07_SALTR</name>
<dbReference type="OMA" id="WFGSTEN"/>
<dbReference type="GeneTree" id="ENSGT00530000067342"/>
<organism evidence="3 4">
    <name type="scientific">Salmo trutta</name>
    <name type="common">Brown trout</name>
    <dbReference type="NCBI Taxonomy" id="8032"/>
    <lineage>
        <taxon>Eukaryota</taxon>
        <taxon>Metazoa</taxon>
        <taxon>Chordata</taxon>
        <taxon>Craniata</taxon>
        <taxon>Vertebrata</taxon>
        <taxon>Euteleostomi</taxon>
        <taxon>Actinopterygii</taxon>
        <taxon>Neopterygii</taxon>
        <taxon>Teleostei</taxon>
        <taxon>Protacanthopterygii</taxon>
        <taxon>Salmoniformes</taxon>
        <taxon>Salmonidae</taxon>
        <taxon>Salmoninae</taxon>
        <taxon>Salmo</taxon>
    </lineage>
</organism>
<evidence type="ECO:0000313" key="3">
    <source>
        <dbReference type="Ensembl" id="ENSSTUP00000068182.1"/>
    </source>
</evidence>
<keyword evidence="4" id="KW-1185">Reference proteome</keyword>
<dbReference type="Ensembl" id="ENSSTUT00000072297.1">
    <property type="protein sequence ID" value="ENSSTUP00000068182.1"/>
    <property type="gene ID" value="ENSSTUG00000029807.1"/>
</dbReference>
<sequence>PEIPWLSTLLSLPVTALSEPDPGFSLCRQSFYRQTPPLGLSVGGGPLLTPLCHRLPGGQSFATLYHPTCDTAVYSAFHLSQGWGVKGGKEEGTEKGEEDEWSHVMTPALLQGDVAGGKPQSHSDSPLHQWGSPATELIQSSVLPQCGSTGGQLYVLTGATGGGCEAGVQWSAVCCAGPEGHSGFSVGVVRETGGEERVVSVKELEHMIGVTDLFSEGCGEANGETEGDIVTLLSDAMVRVVEKQRAVARPDAIEETLDKTTDRSVEALPADTEPLITPSVDNETLASESDTESSGNTLVYIITSSVSLLMAPLRPVVSTLIGIPGQVAFVLQEDLGVLSALPGDILSVFYNMASDLVSGVGSVTGLILGVGEMCFSTLYCITAPLVGSLFTSCQDGVTGVGTLAWDGVGIFRGIVDSAWWVSRVVGDQAWEQGGGYVGSVVSEMGGQVKAVGGGMGKLAWRCGNGVWNVVRLAGGLVVGSTETVVGNVMEAFGQDQNCGWFGSTENASLQTALVWRK</sequence>
<evidence type="ECO:0000313" key="4">
    <source>
        <dbReference type="Proteomes" id="UP000472277"/>
    </source>
</evidence>
<gene>
    <name evidence="3" type="primary">LOC115176490</name>
</gene>
<dbReference type="InterPro" id="IPR039015">
    <property type="entry name" value="ENDOD1"/>
</dbReference>